<evidence type="ECO:0000256" key="2">
    <source>
        <dbReference type="SAM" id="SignalP"/>
    </source>
</evidence>
<evidence type="ECO:0000313" key="4">
    <source>
        <dbReference type="Proteomes" id="UP000518752"/>
    </source>
</evidence>
<dbReference type="PRINTS" id="PR00131">
    <property type="entry name" value="GLHYDRLASE1"/>
</dbReference>
<dbReference type="OrthoDB" id="65569at2759"/>
<keyword evidence="2" id="KW-0732">Signal</keyword>
<dbReference type="Pfam" id="PF00232">
    <property type="entry name" value="Glyco_hydro_1"/>
    <property type="match status" value="1"/>
</dbReference>
<reference evidence="3 4" key="1">
    <citation type="journal article" date="2020" name="ISME J.">
        <title>Uncovering the hidden diversity of litter-decomposition mechanisms in mushroom-forming fungi.</title>
        <authorList>
            <person name="Floudas D."/>
            <person name="Bentzer J."/>
            <person name="Ahren D."/>
            <person name="Johansson T."/>
            <person name="Persson P."/>
            <person name="Tunlid A."/>
        </authorList>
    </citation>
    <scope>NUCLEOTIDE SEQUENCE [LARGE SCALE GENOMIC DNA]</scope>
    <source>
        <strain evidence="3 4">CBS 406.79</strain>
    </source>
</reference>
<organism evidence="3 4">
    <name type="scientific">Collybiopsis confluens</name>
    <dbReference type="NCBI Taxonomy" id="2823264"/>
    <lineage>
        <taxon>Eukaryota</taxon>
        <taxon>Fungi</taxon>
        <taxon>Dikarya</taxon>
        <taxon>Basidiomycota</taxon>
        <taxon>Agaricomycotina</taxon>
        <taxon>Agaricomycetes</taxon>
        <taxon>Agaricomycetidae</taxon>
        <taxon>Agaricales</taxon>
        <taxon>Marasmiineae</taxon>
        <taxon>Omphalotaceae</taxon>
        <taxon>Collybiopsis</taxon>
    </lineage>
</organism>
<evidence type="ECO:0000313" key="3">
    <source>
        <dbReference type="EMBL" id="KAF5391045.1"/>
    </source>
</evidence>
<dbReference type="SUPFAM" id="SSF51445">
    <property type="entry name" value="(Trans)glycosidases"/>
    <property type="match status" value="1"/>
</dbReference>
<feature type="signal peptide" evidence="2">
    <location>
        <begin position="1"/>
        <end position="20"/>
    </location>
</feature>
<comment type="similarity">
    <text evidence="1">Belongs to the glycosyl hydrolase 1 family.</text>
</comment>
<dbReference type="PANTHER" id="PTHR10353:SF53">
    <property type="entry name" value="BETA-1,4-GLUCOSIDASE (EUROFUNG)"/>
    <property type="match status" value="1"/>
</dbReference>
<feature type="chain" id="PRO_5034592965" description="Beta-glucosidase" evidence="2">
    <location>
        <begin position="21"/>
        <end position="650"/>
    </location>
</feature>
<evidence type="ECO:0000256" key="1">
    <source>
        <dbReference type="RuleBase" id="RU003690"/>
    </source>
</evidence>
<dbReference type="InterPro" id="IPR017853">
    <property type="entry name" value="GH"/>
</dbReference>
<accession>A0A8H5HX40</accession>
<dbReference type="AlphaFoldDB" id="A0A8H5HX40"/>
<protein>
    <recommendedName>
        <fullName evidence="5">Beta-glucosidase</fullName>
    </recommendedName>
</protein>
<gene>
    <name evidence="3" type="ORF">D9757_003994</name>
</gene>
<dbReference type="GO" id="GO:0005975">
    <property type="term" value="P:carbohydrate metabolic process"/>
    <property type="evidence" value="ECO:0007669"/>
    <property type="project" value="InterPro"/>
</dbReference>
<sequence>MHLLYLLPTALLYGWDGARAASESGTTSRFTSVSSTFTSEVSANSSLIATGTTAVGSSSPTSIVAASTITPAPISSTTEVGSKPTIGASASFPPVGSFPRDYSPSGLQKLWDVIGPIESPPFTTTVTPTASIVLPSPPPALYPPSYARAPKDILPDLKFPKGFVFGVDTAAYQVEGATKEEGKGPSIWDWASRQPGAVADNSTADVVDLHYYLYKEDIARIAALGVNSHSFSISWARIFPFGTADSPVNQQGIDHYADVIKSHLKAKVDPVVTLFHWDTPLALEVYYGGFTSPNITDDFIHYAKTVFAAYNGSVHTWYTFNEPRVFCSQVGSYPFNLTYAPGVNISTAPYQCSYNLLKAHAGAVKAFREMKITGEIAFKSDDYIGIPWRANNTDDIAAVERHAAFQIGAFADPVFTTGDWPQILKDTLSPEYLPRLTEEEKKDILGTADFFAIDSYRTYYVRAPSDGLAACVNNSTHPNWPTCNIETQYSYDPLNLYGGDGRLDNVGWAVGPAADPLSDWLQATPQFLRDSFKEYHRRWPASKIYLSEFGFAEPFEGVRQPPLIYHIAEDVDRTNYYMSYLAELLLSIHEDGIPIQGAFAWAMVDNAEWGSGQSARFGIQYVNYSTPTLDRVYKRSAFALAEFFEAHLQD</sequence>
<proteinExistence type="inferred from homology"/>
<dbReference type="GO" id="GO:0008422">
    <property type="term" value="F:beta-glucosidase activity"/>
    <property type="evidence" value="ECO:0007669"/>
    <property type="project" value="TreeGrafter"/>
</dbReference>
<evidence type="ECO:0008006" key="5">
    <source>
        <dbReference type="Google" id="ProtNLM"/>
    </source>
</evidence>
<dbReference type="PANTHER" id="PTHR10353">
    <property type="entry name" value="GLYCOSYL HYDROLASE"/>
    <property type="match status" value="1"/>
</dbReference>
<dbReference type="Proteomes" id="UP000518752">
    <property type="component" value="Unassembled WGS sequence"/>
</dbReference>
<name>A0A8H5HX40_9AGAR</name>
<dbReference type="InterPro" id="IPR001360">
    <property type="entry name" value="Glyco_hydro_1"/>
</dbReference>
<dbReference type="EMBL" id="JAACJN010000012">
    <property type="protein sequence ID" value="KAF5391045.1"/>
    <property type="molecule type" value="Genomic_DNA"/>
</dbReference>
<keyword evidence="4" id="KW-1185">Reference proteome</keyword>
<comment type="caution">
    <text evidence="3">The sequence shown here is derived from an EMBL/GenBank/DDBJ whole genome shotgun (WGS) entry which is preliminary data.</text>
</comment>
<dbReference type="Gene3D" id="3.20.20.80">
    <property type="entry name" value="Glycosidases"/>
    <property type="match status" value="1"/>
</dbReference>